<name>X1A8E7_9ZZZZ</name>
<proteinExistence type="predicted"/>
<keyword evidence="1" id="KW-0472">Membrane</keyword>
<dbReference type="AlphaFoldDB" id="X1A8E7"/>
<reference evidence="2" key="1">
    <citation type="journal article" date="2014" name="Front. Microbiol.">
        <title>High frequency of phylogenetically diverse reductive dehalogenase-homologous genes in deep subseafloor sedimentary metagenomes.</title>
        <authorList>
            <person name="Kawai M."/>
            <person name="Futagami T."/>
            <person name="Toyoda A."/>
            <person name="Takaki Y."/>
            <person name="Nishi S."/>
            <person name="Hori S."/>
            <person name="Arai W."/>
            <person name="Tsubouchi T."/>
            <person name="Morono Y."/>
            <person name="Uchiyama I."/>
            <person name="Ito T."/>
            <person name="Fujiyama A."/>
            <person name="Inagaki F."/>
            <person name="Takami H."/>
        </authorList>
    </citation>
    <scope>NUCLEOTIDE SEQUENCE</scope>
    <source>
        <strain evidence="2">Expedition CK06-06</strain>
    </source>
</reference>
<keyword evidence="1" id="KW-0812">Transmembrane</keyword>
<evidence type="ECO:0000313" key="2">
    <source>
        <dbReference type="EMBL" id="GAG56466.1"/>
    </source>
</evidence>
<feature type="transmembrane region" description="Helical" evidence="1">
    <location>
        <begin position="15"/>
        <end position="36"/>
    </location>
</feature>
<comment type="caution">
    <text evidence="2">The sequence shown here is derived from an EMBL/GenBank/DDBJ whole genome shotgun (WGS) entry which is preliminary data.</text>
</comment>
<evidence type="ECO:0000256" key="1">
    <source>
        <dbReference type="SAM" id="Phobius"/>
    </source>
</evidence>
<sequence length="142" mass="16148">MVKQGKGEVKGKKRFLILLAVILIFIGVGSTLYITLFKGTEKTEGLLVGETEFSLNELFGTSELITVKEYQGVALAEVINKAGIKNPEVQEYTIIAEDGYQKTVEWESIQEGIFTREKRVVFSDLPQQYWIKNTTRIEIRKK</sequence>
<organism evidence="2">
    <name type="scientific">marine sediment metagenome</name>
    <dbReference type="NCBI Taxonomy" id="412755"/>
    <lineage>
        <taxon>unclassified sequences</taxon>
        <taxon>metagenomes</taxon>
        <taxon>ecological metagenomes</taxon>
    </lineage>
</organism>
<protein>
    <submittedName>
        <fullName evidence="2">Uncharacterized protein</fullName>
    </submittedName>
</protein>
<accession>X1A8E7</accession>
<gene>
    <name evidence="2" type="ORF">S01H4_03273</name>
</gene>
<keyword evidence="1" id="KW-1133">Transmembrane helix</keyword>
<dbReference type="EMBL" id="BART01000789">
    <property type="protein sequence ID" value="GAG56466.1"/>
    <property type="molecule type" value="Genomic_DNA"/>
</dbReference>